<reference evidence="1" key="1">
    <citation type="journal article" date="2009" name="PLoS Genet.">
        <title>Sequencing, mapping, and analysis of 27,455 maize full-length cDNAs.</title>
        <authorList>
            <person name="Soderlund C."/>
            <person name="Descour A."/>
            <person name="Kudrna D."/>
            <person name="Bomhoff M."/>
            <person name="Boyd L."/>
            <person name="Currie J."/>
            <person name="Angelova A."/>
            <person name="Collura K."/>
            <person name="Wissotski M."/>
            <person name="Ashley E."/>
            <person name="Morrow D."/>
            <person name="Fernandes J."/>
            <person name="Walbot V."/>
            <person name="Yu Y."/>
        </authorList>
    </citation>
    <scope>NUCLEOTIDE SEQUENCE</scope>
    <source>
        <strain evidence="1">B73</strain>
    </source>
</reference>
<organism evidence="1">
    <name type="scientific">Zea mays</name>
    <name type="common">Maize</name>
    <dbReference type="NCBI Taxonomy" id="4577"/>
    <lineage>
        <taxon>Eukaryota</taxon>
        <taxon>Viridiplantae</taxon>
        <taxon>Streptophyta</taxon>
        <taxon>Embryophyta</taxon>
        <taxon>Tracheophyta</taxon>
        <taxon>Spermatophyta</taxon>
        <taxon>Magnoliopsida</taxon>
        <taxon>Liliopsida</taxon>
        <taxon>Poales</taxon>
        <taxon>Poaceae</taxon>
        <taxon>PACMAD clade</taxon>
        <taxon>Panicoideae</taxon>
        <taxon>Andropogonodae</taxon>
        <taxon>Andropogoneae</taxon>
        <taxon>Tripsacinae</taxon>
        <taxon>Zea</taxon>
    </lineage>
</organism>
<accession>C4IYN1</accession>
<reference evidence="1" key="2">
    <citation type="submission" date="2012-06" db="EMBL/GenBank/DDBJ databases">
        <authorList>
            <person name="Yu Y."/>
            <person name="Currie J."/>
            <person name="Lomeli R."/>
            <person name="Angelova A."/>
            <person name="Collura K."/>
            <person name="Wissotski M."/>
            <person name="Campos D."/>
            <person name="Kudrna D."/>
            <person name="Golser W."/>
            <person name="Ashely E."/>
            <person name="Descour A."/>
            <person name="Fernandes J."/>
            <person name="Soderlund C."/>
            <person name="Walbot V."/>
        </authorList>
    </citation>
    <scope>NUCLEOTIDE SEQUENCE</scope>
    <source>
        <strain evidence="1">B73</strain>
    </source>
</reference>
<evidence type="ECO:0000313" key="1">
    <source>
        <dbReference type="EMBL" id="ACR34031.1"/>
    </source>
</evidence>
<proteinExistence type="evidence at transcript level"/>
<dbReference type="AlphaFoldDB" id="C4IYN1"/>
<protein>
    <submittedName>
        <fullName evidence="1">Uncharacterized protein</fullName>
    </submittedName>
</protein>
<dbReference type="EMBL" id="BT083678">
    <property type="protein sequence ID" value="ACR34031.1"/>
    <property type="molecule type" value="mRNA"/>
</dbReference>
<sequence>MLLHGLLPDSIDSKIGLVSLRTMSPWSSGSSSNSVGLMLIEFALPLLCVSASCWKYACGHRASLSKGYGKNCR</sequence>
<name>C4IYN1_MAIZE</name>